<accession>A0A366MSP7</accession>
<comment type="caution">
    <text evidence="5">The sequence shown here is derived from an EMBL/GenBank/DDBJ whole genome shotgun (WGS) entry which is preliminary data.</text>
</comment>
<reference evidence="5 6" key="1">
    <citation type="submission" date="2017-10" db="EMBL/GenBank/DDBJ databases">
        <title>Genomics of the genus Arcobacter.</title>
        <authorList>
            <person name="Perez-Cataluna A."/>
            <person name="Figueras M.J."/>
        </authorList>
    </citation>
    <scope>NUCLEOTIDE SEQUENCE [LARGE SCALE GENOMIC DNA]</scope>
    <source>
        <strain evidence="5 6">CECT 9230</strain>
    </source>
</reference>
<dbReference type="OrthoDB" id="9790554at2"/>
<evidence type="ECO:0000256" key="3">
    <source>
        <dbReference type="PROSITE-ProRule" id="PRU01282"/>
    </source>
</evidence>
<evidence type="ECO:0000313" key="5">
    <source>
        <dbReference type="EMBL" id="RBQ29265.1"/>
    </source>
</evidence>
<dbReference type="Proteomes" id="UP000252669">
    <property type="component" value="Unassembled WGS sequence"/>
</dbReference>
<dbReference type="RefSeq" id="WP_113894180.1">
    <property type="nucleotide sequence ID" value="NZ_JANJGA010000008.1"/>
</dbReference>
<evidence type="ECO:0000313" key="6">
    <source>
        <dbReference type="Proteomes" id="UP000252669"/>
    </source>
</evidence>
<comment type="similarity">
    <text evidence="1 3">Belongs to the ArsC family.</text>
</comment>
<keyword evidence="4" id="KW-0175">Coiled coil</keyword>
<feature type="coiled-coil region" evidence="4">
    <location>
        <begin position="41"/>
        <end position="68"/>
    </location>
</feature>
<gene>
    <name evidence="5" type="primary">arsC</name>
    <name evidence="5" type="ORF">CRU91_05410</name>
</gene>
<dbReference type="Pfam" id="PF03960">
    <property type="entry name" value="ArsC"/>
    <property type="match status" value="1"/>
</dbReference>
<dbReference type="PANTHER" id="PTHR30041:SF4">
    <property type="entry name" value="ARSENATE REDUCTASE"/>
    <property type="match status" value="1"/>
</dbReference>
<dbReference type="PANTHER" id="PTHR30041">
    <property type="entry name" value="ARSENATE REDUCTASE"/>
    <property type="match status" value="1"/>
</dbReference>
<evidence type="ECO:0000256" key="1">
    <source>
        <dbReference type="ARBA" id="ARBA00007198"/>
    </source>
</evidence>
<proteinExistence type="inferred from homology"/>
<name>A0A366MSP7_9BACT</name>
<keyword evidence="2" id="KW-0560">Oxidoreductase</keyword>
<evidence type="ECO:0000256" key="4">
    <source>
        <dbReference type="SAM" id="Coils"/>
    </source>
</evidence>
<dbReference type="InterPro" id="IPR006659">
    <property type="entry name" value="Arsenate_reductase"/>
</dbReference>
<dbReference type="SUPFAM" id="SSF52833">
    <property type="entry name" value="Thioredoxin-like"/>
    <property type="match status" value="1"/>
</dbReference>
<protein>
    <submittedName>
        <fullName evidence="5">Arsenate reductase (Glutaredoxin)</fullName>
    </submittedName>
</protein>
<dbReference type="CDD" id="cd03034">
    <property type="entry name" value="ArsC_ArsC"/>
    <property type="match status" value="1"/>
</dbReference>
<sequence length="118" mass="13784">MQDIQIWHNQNCSKSQDAMALLDMKDIKAKVRNYLEDSPTKAELKDVLKKLNIKAKELIRDNEELYVTLDLENENDEEKLIDIMVQNPILIQRPIIIKGQKAVIARPIENLKELLNEF</sequence>
<keyword evidence="6" id="KW-1185">Reference proteome</keyword>
<dbReference type="InterPro" id="IPR006660">
    <property type="entry name" value="Arsenate_reductase-like"/>
</dbReference>
<evidence type="ECO:0000256" key="2">
    <source>
        <dbReference type="ARBA" id="ARBA00023002"/>
    </source>
</evidence>
<dbReference type="InterPro" id="IPR036249">
    <property type="entry name" value="Thioredoxin-like_sf"/>
</dbReference>
<dbReference type="GO" id="GO:0008794">
    <property type="term" value="F:arsenate reductase (glutaredoxin) activity"/>
    <property type="evidence" value="ECO:0007669"/>
    <property type="project" value="InterPro"/>
</dbReference>
<dbReference type="NCBIfam" id="TIGR00014">
    <property type="entry name" value="arsC"/>
    <property type="match status" value="1"/>
</dbReference>
<dbReference type="EMBL" id="PDKB01000007">
    <property type="protein sequence ID" value="RBQ29265.1"/>
    <property type="molecule type" value="Genomic_DNA"/>
</dbReference>
<dbReference type="AlphaFoldDB" id="A0A366MSP7"/>
<dbReference type="PROSITE" id="PS51353">
    <property type="entry name" value="ARSC"/>
    <property type="match status" value="1"/>
</dbReference>
<organism evidence="5 6">
    <name type="scientific">Aliarcobacter vitoriensis</name>
    <dbReference type="NCBI Taxonomy" id="2011099"/>
    <lineage>
        <taxon>Bacteria</taxon>
        <taxon>Pseudomonadati</taxon>
        <taxon>Campylobacterota</taxon>
        <taxon>Epsilonproteobacteria</taxon>
        <taxon>Campylobacterales</taxon>
        <taxon>Arcobacteraceae</taxon>
        <taxon>Aliarcobacter</taxon>
    </lineage>
</organism>
<dbReference type="Gene3D" id="3.40.30.10">
    <property type="entry name" value="Glutaredoxin"/>
    <property type="match status" value="1"/>
</dbReference>